<dbReference type="EMBL" id="VRLR01000006">
    <property type="protein sequence ID" value="TXK80589.1"/>
    <property type="molecule type" value="Genomic_DNA"/>
</dbReference>
<evidence type="ECO:0000313" key="3">
    <source>
        <dbReference type="EMBL" id="TXK80589.1"/>
    </source>
</evidence>
<dbReference type="Pfam" id="PF14602">
    <property type="entry name" value="Hexapep_2"/>
    <property type="match status" value="1"/>
</dbReference>
<dbReference type="InterPro" id="IPR051159">
    <property type="entry name" value="Hexapeptide_acetyltransf"/>
</dbReference>
<keyword evidence="3" id="KW-0012">Acyltransferase</keyword>
<accession>A0A5C8LY55</accession>
<dbReference type="AlphaFoldDB" id="A0A5C8LY55"/>
<comment type="similarity">
    <text evidence="1">Belongs to the transferase hexapeptide repeat family.</text>
</comment>
<dbReference type="OrthoDB" id="9815592at2"/>
<dbReference type="Gene3D" id="2.160.10.10">
    <property type="entry name" value="Hexapeptide repeat proteins"/>
    <property type="match status" value="1"/>
</dbReference>
<proteinExistence type="inferred from homology"/>
<gene>
    <name evidence="3" type="ORF">FU839_11065</name>
</gene>
<dbReference type="SUPFAM" id="SSF51161">
    <property type="entry name" value="Trimeric LpxA-like enzymes"/>
    <property type="match status" value="1"/>
</dbReference>
<comment type="caution">
    <text evidence="3">The sequence shown here is derived from an EMBL/GenBank/DDBJ whole genome shotgun (WGS) entry which is preliminary data.</text>
</comment>
<dbReference type="PANTHER" id="PTHR23416">
    <property type="entry name" value="SIALIC ACID SYNTHASE-RELATED"/>
    <property type="match status" value="1"/>
</dbReference>
<evidence type="ECO:0000313" key="4">
    <source>
        <dbReference type="Proteomes" id="UP000321814"/>
    </source>
</evidence>
<dbReference type="InterPro" id="IPR001451">
    <property type="entry name" value="Hexapep"/>
</dbReference>
<evidence type="ECO:0000256" key="2">
    <source>
        <dbReference type="ARBA" id="ARBA00022679"/>
    </source>
</evidence>
<keyword evidence="4" id="KW-1185">Reference proteome</keyword>
<organism evidence="3 4">
    <name type="scientific">Rheinheimera tangshanensis</name>
    <dbReference type="NCBI Taxonomy" id="400153"/>
    <lineage>
        <taxon>Bacteria</taxon>
        <taxon>Pseudomonadati</taxon>
        <taxon>Pseudomonadota</taxon>
        <taxon>Gammaproteobacteria</taxon>
        <taxon>Chromatiales</taxon>
        <taxon>Chromatiaceae</taxon>
        <taxon>Rheinheimera</taxon>
    </lineage>
</organism>
<dbReference type="CDD" id="cd04647">
    <property type="entry name" value="LbH_MAT_like"/>
    <property type="match status" value="1"/>
</dbReference>
<dbReference type="Proteomes" id="UP000321814">
    <property type="component" value="Unassembled WGS sequence"/>
</dbReference>
<name>A0A5C8LY55_9GAMM</name>
<dbReference type="InterPro" id="IPR011004">
    <property type="entry name" value="Trimer_LpxA-like_sf"/>
</dbReference>
<dbReference type="PANTHER" id="PTHR23416:SF23">
    <property type="entry name" value="ACETYLTRANSFERASE C18B11.09C-RELATED"/>
    <property type="match status" value="1"/>
</dbReference>
<keyword evidence="2 3" id="KW-0808">Transferase</keyword>
<sequence>MRPSSILLDSCRFLIRSDSNKVSIGENTTVGCVFVFESNTGNIVIGDNTYIGGSTLISKSSIIIGSNVTIAWGTTIYDHSSHSLDYRERRNDIRRQVESYRQGNDIIENKDWSTVKTAPIVIEDDVWIGFDCIILKGVTIGEGAIIGAGSVVRDNVAPWTVVAGNPAVFVKSLKREK</sequence>
<protein>
    <submittedName>
        <fullName evidence="3">Acyltransferase</fullName>
    </submittedName>
</protein>
<dbReference type="GO" id="GO:0008374">
    <property type="term" value="F:O-acyltransferase activity"/>
    <property type="evidence" value="ECO:0007669"/>
    <property type="project" value="TreeGrafter"/>
</dbReference>
<evidence type="ECO:0000256" key="1">
    <source>
        <dbReference type="ARBA" id="ARBA00007274"/>
    </source>
</evidence>
<reference evidence="3 4" key="1">
    <citation type="submission" date="2019-08" db="EMBL/GenBank/DDBJ databases">
        <title>Draft genome analysis of Rheinheimera tangshanensis isolated from the roots of fresh rice plants (Oryza sativa).</title>
        <authorList>
            <person name="Yu Q."/>
            <person name="Qi Y."/>
            <person name="Zhang H."/>
            <person name="Pu J."/>
        </authorList>
    </citation>
    <scope>NUCLEOTIDE SEQUENCE [LARGE SCALE GENOMIC DNA]</scope>
    <source>
        <strain evidence="3 4">JA3-B52</strain>
    </source>
</reference>
<dbReference type="Pfam" id="PF00132">
    <property type="entry name" value="Hexapep"/>
    <property type="match status" value="1"/>
</dbReference>